<dbReference type="PROSITE" id="PS51704">
    <property type="entry name" value="GP_PDE"/>
    <property type="match status" value="1"/>
</dbReference>
<dbReference type="Pfam" id="PF03009">
    <property type="entry name" value="GDPD"/>
    <property type="match status" value="1"/>
</dbReference>
<evidence type="ECO:0000313" key="3">
    <source>
        <dbReference type="Proteomes" id="UP000177751"/>
    </source>
</evidence>
<gene>
    <name evidence="2" type="ORF">A2401_03840</name>
</gene>
<dbReference type="Gene3D" id="3.20.20.190">
    <property type="entry name" value="Phosphatidylinositol (PI) phosphodiesterase"/>
    <property type="match status" value="1"/>
</dbReference>
<comment type="caution">
    <text evidence="2">The sequence shown here is derived from an EMBL/GenBank/DDBJ whole genome shotgun (WGS) entry which is preliminary data.</text>
</comment>
<dbReference type="GO" id="GO:0006629">
    <property type="term" value="P:lipid metabolic process"/>
    <property type="evidence" value="ECO:0007669"/>
    <property type="project" value="InterPro"/>
</dbReference>
<name>A0A1G2JCD1_9BACT</name>
<dbReference type="GO" id="GO:0008081">
    <property type="term" value="F:phosphoric diester hydrolase activity"/>
    <property type="evidence" value="ECO:0007669"/>
    <property type="project" value="InterPro"/>
</dbReference>
<dbReference type="EMBL" id="MHPP01000013">
    <property type="protein sequence ID" value="OGZ84779.1"/>
    <property type="molecule type" value="Genomic_DNA"/>
</dbReference>
<dbReference type="PANTHER" id="PTHR46211:SF14">
    <property type="entry name" value="GLYCEROPHOSPHODIESTER PHOSPHODIESTERASE"/>
    <property type="match status" value="1"/>
</dbReference>
<accession>A0A1G2JCD1</accession>
<reference evidence="2 3" key="1">
    <citation type="journal article" date="2016" name="Nat. Commun.">
        <title>Thousands of microbial genomes shed light on interconnected biogeochemical processes in an aquifer system.</title>
        <authorList>
            <person name="Anantharaman K."/>
            <person name="Brown C.T."/>
            <person name="Hug L.A."/>
            <person name="Sharon I."/>
            <person name="Castelle C.J."/>
            <person name="Probst A.J."/>
            <person name="Thomas B.C."/>
            <person name="Singh A."/>
            <person name="Wilkins M.J."/>
            <person name="Karaoz U."/>
            <person name="Brodie E.L."/>
            <person name="Williams K.H."/>
            <person name="Hubbard S.S."/>
            <person name="Banfield J.F."/>
        </authorList>
    </citation>
    <scope>NUCLEOTIDE SEQUENCE [LARGE SCALE GENOMIC DNA]</scope>
</reference>
<evidence type="ECO:0000259" key="1">
    <source>
        <dbReference type="PROSITE" id="PS51704"/>
    </source>
</evidence>
<dbReference type="InterPro" id="IPR030395">
    <property type="entry name" value="GP_PDE_dom"/>
</dbReference>
<dbReference type="PANTHER" id="PTHR46211">
    <property type="entry name" value="GLYCEROPHOSPHORYL DIESTER PHOSPHODIESTERASE"/>
    <property type="match status" value="1"/>
</dbReference>
<dbReference type="InterPro" id="IPR017946">
    <property type="entry name" value="PLC-like_Pdiesterase_TIM-brl"/>
</dbReference>
<dbReference type="SUPFAM" id="SSF51695">
    <property type="entry name" value="PLC-like phosphodiesterases"/>
    <property type="match status" value="1"/>
</dbReference>
<evidence type="ECO:0000313" key="2">
    <source>
        <dbReference type="EMBL" id="OGZ84779.1"/>
    </source>
</evidence>
<sequence>MAQENKIVKVGHRGAMGYEPENTLRSFKKAMELGADMIELDVHICKSRELVINHEFSIDGTDNGRNMVSEKTLSELKNLDMGKGEKITTLPEVLDFFDKRIKVNIELKGRVTAKPVAKIIKEYVEEKGWKYNDFLVSSFFFDELEKIAELNPEIKTGVLTMKITPEMENFAKKIKAHSLNVSMEKATKQFVDEAHANGFKVFVWTPNTSDEIEKTKLAGADYICSDFPEKI</sequence>
<proteinExistence type="predicted"/>
<protein>
    <recommendedName>
        <fullName evidence="1">GP-PDE domain-containing protein</fullName>
    </recommendedName>
</protein>
<dbReference type="STRING" id="1802229.A2401_03840"/>
<dbReference type="CDD" id="cd08556">
    <property type="entry name" value="GDPD"/>
    <property type="match status" value="1"/>
</dbReference>
<dbReference type="AlphaFoldDB" id="A0A1G2JCD1"/>
<organism evidence="2 3">
    <name type="scientific">Candidatus Staskawiczbacteria bacterium RIFOXYC1_FULL_38_18</name>
    <dbReference type="NCBI Taxonomy" id="1802229"/>
    <lineage>
        <taxon>Bacteria</taxon>
        <taxon>Candidatus Staskawicziibacteriota</taxon>
    </lineage>
</organism>
<feature type="domain" description="GP-PDE" evidence="1">
    <location>
        <begin position="7"/>
        <end position="231"/>
    </location>
</feature>
<dbReference type="Proteomes" id="UP000177751">
    <property type="component" value="Unassembled WGS sequence"/>
</dbReference>